<evidence type="ECO:0000313" key="3">
    <source>
        <dbReference type="Proteomes" id="UP000438429"/>
    </source>
</evidence>
<sequence length="222" mass="24223">MVMDSSSGGGVAEPEGCFGNMATVKCILGVLAQLAVSAWAEARAVRGASGDDNSDAEGDPTVTEQLEKANENLRPDRDGIQIIGDIAVSRLPNLRNADPCVHRGFMWPKSHDGKVYVPYVIANTSSKLKNDASLSLPSVPERVRYSAFDPHDASLTRQEHNFRKINTPYDYNSIVHYGRLAFSKDNYHPTIAAVPDASAVFGTARQRSQNDLDRINLLYCAN</sequence>
<organism evidence="2 3">
    <name type="scientific">Scophthalmus maximus</name>
    <name type="common">Turbot</name>
    <name type="synonym">Psetta maxima</name>
    <dbReference type="NCBI Taxonomy" id="52904"/>
    <lineage>
        <taxon>Eukaryota</taxon>
        <taxon>Metazoa</taxon>
        <taxon>Chordata</taxon>
        <taxon>Craniata</taxon>
        <taxon>Vertebrata</taxon>
        <taxon>Euteleostomi</taxon>
        <taxon>Actinopterygii</taxon>
        <taxon>Neopterygii</taxon>
        <taxon>Teleostei</taxon>
        <taxon>Neoteleostei</taxon>
        <taxon>Acanthomorphata</taxon>
        <taxon>Carangaria</taxon>
        <taxon>Pleuronectiformes</taxon>
        <taxon>Pleuronectoidei</taxon>
        <taxon>Scophthalmidae</taxon>
        <taxon>Scophthalmus</taxon>
    </lineage>
</organism>
<dbReference type="Pfam" id="PF01400">
    <property type="entry name" value="Astacin"/>
    <property type="match status" value="1"/>
</dbReference>
<gene>
    <name evidence="2" type="ORF">F2P81_006287</name>
</gene>
<dbReference type="InterPro" id="IPR024079">
    <property type="entry name" value="MetalloPept_cat_dom_sf"/>
</dbReference>
<comment type="caution">
    <text evidence="2">The sequence shown here is derived from an EMBL/GenBank/DDBJ whole genome shotgun (WGS) entry which is preliminary data.</text>
</comment>
<evidence type="ECO:0000313" key="2">
    <source>
        <dbReference type="EMBL" id="KAF0040389.1"/>
    </source>
</evidence>
<feature type="domain" description="Peptidase M12A" evidence="1">
    <location>
        <begin position="157"/>
        <end position="219"/>
    </location>
</feature>
<dbReference type="InterPro" id="IPR001506">
    <property type="entry name" value="Peptidase_M12A"/>
</dbReference>
<proteinExistence type="predicted"/>
<evidence type="ECO:0000259" key="1">
    <source>
        <dbReference type="Pfam" id="PF01400"/>
    </source>
</evidence>
<dbReference type="AlphaFoldDB" id="A0A6A4T695"/>
<dbReference type="GO" id="GO:0006508">
    <property type="term" value="P:proteolysis"/>
    <property type="evidence" value="ECO:0007669"/>
    <property type="project" value="InterPro"/>
</dbReference>
<dbReference type="Proteomes" id="UP000438429">
    <property type="component" value="Unassembled WGS sequence"/>
</dbReference>
<dbReference type="SUPFAM" id="SSF55486">
    <property type="entry name" value="Metalloproteases ('zincins'), catalytic domain"/>
    <property type="match status" value="1"/>
</dbReference>
<dbReference type="PANTHER" id="PTHR10127">
    <property type="entry name" value="DISCOIDIN, CUB, EGF, LAMININ , AND ZINC METALLOPROTEASE DOMAIN CONTAINING"/>
    <property type="match status" value="1"/>
</dbReference>
<dbReference type="PANTHER" id="PTHR10127:SF899">
    <property type="entry name" value="ASTACIN-LIKE METALLOENDOPEPTIDASE-RELATED"/>
    <property type="match status" value="1"/>
</dbReference>
<dbReference type="EMBL" id="VEVO01000006">
    <property type="protein sequence ID" value="KAF0040389.1"/>
    <property type="molecule type" value="Genomic_DNA"/>
</dbReference>
<dbReference type="GO" id="GO:0004222">
    <property type="term" value="F:metalloendopeptidase activity"/>
    <property type="evidence" value="ECO:0007669"/>
    <property type="project" value="InterPro"/>
</dbReference>
<name>A0A6A4T695_SCOMX</name>
<reference evidence="2 3" key="1">
    <citation type="submission" date="2019-06" db="EMBL/GenBank/DDBJ databases">
        <title>Draft genomes of female and male turbot (Scophthalmus maximus).</title>
        <authorList>
            <person name="Xu H."/>
            <person name="Xu X.-W."/>
            <person name="Shao C."/>
            <person name="Chen S."/>
        </authorList>
    </citation>
    <scope>NUCLEOTIDE SEQUENCE [LARGE SCALE GENOMIC DNA]</scope>
    <source>
        <strain evidence="2">Ysfricsl-2016a</strain>
        <tissue evidence="2">Blood</tissue>
    </source>
</reference>
<protein>
    <recommendedName>
        <fullName evidence="1">Peptidase M12A domain-containing protein</fullName>
    </recommendedName>
</protein>
<accession>A0A6A4T695</accession>
<dbReference type="Gene3D" id="3.40.390.10">
    <property type="entry name" value="Collagenase (Catalytic Domain)"/>
    <property type="match status" value="1"/>
</dbReference>